<evidence type="ECO:0008006" key="5">
    <source>
        <dbReference type="Google" id="ProtNLM"/>
    </source>
</evidence>
<gene>
    <name evidence="3" type="ORF">CYCCA115_LOCUS11276</name>
</gene>
<comment type="caution">
    <text evidence="3">The sequence shown here is derived from an EMBL/GenBank/DDBJ whole genome shotgun (WGS) entry which is preliminary data.</text>
</comment>
<reference evidence="3" key="1">
    <citation type="submission" date="2023-08" db="EMBL/GenBank/DDBJ databases">
        <authorList>
            <person name="Audoor S."/>
            <person name="Bilcke G."/>
        </authorList>
    </citation>
    <scope>NUCLEOTIDE SEQUENCE</scope>
</reference>
<proteinExistence type="predicted"/>
<sequence length="240" mass="26720">MSASSLPRSPSPAFCETTTEKDDDPQDPSTTDQVVSSQPSPPSPPSEEAEPYEELHSSIHHGNNSKCRNLTRALWQSSALIAYTWFVCTVAVVITALISPPHHLALLVYSGLSMLLATLMMVVEVYREDFYGIHPVSPKIIPMLWNPRFGNCCNFWIYCSMVPPALTMTVMKLEISVLLFVVLNLLRLCIVFRNHWCHVTDVDDDSTSIPETIRISIEPTAEDSLREPLLASDDTSADNV</sequence>
<keyword evidence="2" id="KW-0472">Membrane</keyword>
<keyword evidence="4" id="KW-1185">Reference proteome</keyword>
<feature type="region of interest" description="Disordered" evidence="1">
    <location>
        <begin position="1"/>
        <end position="60"/>
    </location>
</feature>
<keyword evidence="2" id="KW-0812">Transmembrane</keyword>
<organism evidence="3 4">
    <name type="scientific">Cylindrotheca closterium</name>
    <dbReference type="NCBI Taxonomy" id="2856"/>
    <lineage>
        <taxon>Eukaryota</taxon>
        <taxon>Sar</taxon>
        <taxon>Stramenopiles</taxon>
        <taxon>Ochrophyta</taxon>
        <taxon>Bacillariophyta</taxon>
        <taxon>Bacillariophyceae</taxon>
        <taxon>Bacillariophycidae</taxon>
        <taxon>Bacillariales</taxon>
        <taxon>Bacillariaceae</taxon>
        <taxon>Cylindrotheca</taxon>
    </lineage>
</organism>
<feature type="transmembrane region" description="Helical" evidence="2">
    <location>
        <begin position="104"/>
        <end position="123"/>
    </location>
</feature>
<feature type="compositionally biased region" description="Low complexity" evidence="1">
    <location>
        <begin position="27"/>
        <end position="38"/>
    </location>
</feature>
<keyword evidence="2" id="KW-1133">Transmembrane helix</keyword>
<protein>
    <recommendedName>
        <fullName evidence="5">Transmembrane protein</fullName>
    </recommendedName>
</protein>
<dbReference type="Proteomes" id="UP001295423">
    <property type="component" value="Unassembled WGS sequence"/>
</dbReference>
<evidence type="ECO:0000256" key="1">
    <source>
        <dbReference type="SAM" id="MobiDB-lite"/>
    </source>
</evidence>
<feature type="transmembrane region" description="Helical" evidence="2">
    <location>
        <begin position="80"/>
        <end position="98"/>
    </location>
</feature>
<dbReference type="AlphaFoldDB" id="A0AAD2JGH4"/>
<feature type="compositionally biased region" description="Low complexity" evidence="1">
    <location>
        <begin position="1"/>
        <end position="13"/>
    </location>
</feature>
<evidence type="ECO:0000313" key="4">
    <source>
        <dbReference type="Proteomes" id="UP001295423"/>
    </source>
</evidence>
<evidence type="ECO:0000313" key="3">
    <source>
        <dbReference type="EMBL" id="CAJ1947723.1"/>
    </source>
</evidence>
<name>A0AAD2JGH4_9STRA</name>
<evidence type="ECO:0000256" key="2">
    <source>
        <dbReference type="SAM" id="Phobius"/>
    </source>
</evidence>
<dbReference type="EMBL" id="CAKOGP040001736">
    <property type="protein sequence ID" value="CAJ1947723.1"/>
    <property type="molecule type" value="Genomic_DNA"/>
</dbReference>
<accession>A0AAD2JGH4</accession>